<name>A0A2P2K5D3_RHIMU</name>
<dbReference type="EMBL" id="GGEC01020399">
    <property type="protein sequence ID" value="MBX00883.1"/>
    <property type="molecule type" value="Transcribed_RNA"/>
</dbReference>
<sequence>MIYVKFMKPLPSACLVLNNSTGALLVKNTVATLTALDDIPRLQSVLHSTISTDVAHRLWLRIHLELSASLQDHGGEGFRCAVEEVPVRAAEEKMRFLAS</sequence>
<organism evidence="1">
    <name type="scientific">Rhizophora mucronata</name>
    <name type="common">Asiatic mangrove</name>
    <dbReference type="NCBI Taxonomy" id="61149"/>
    <lineage>
        <taxon>Eukaryota</taxon>
        <taxon>Viridiplantae</taxon>
        <taxon>Streptophyta</taxon>
        <taxon>Embryophyta</taxon>
        <taxon>Tracheophyta</taxon>
        <taxon>Spermatophyta</taxon>
        <taxon>Magnoliopsida</taxon>
        <taxon>eudicotyledons</taxon>
        <taxon>Gunneridae</taxon>
        <taxon>Pentapetalae</taxon>
        <taxon>rosids</taxon>
        <taxon>fabids</taxon>
        <taxon>Malpighiales</taxon>
        <taxon>Rhizophoraceae</taxon>
        <taxon>Rhizophora</taxon>
    </lineage>
</organism>
<reference evidence="1" key="1">
    <citation type="submission" date="2018-02" db="EMBL/GenBank/DDBJ databases">
        <title>Rhizophora mucronata_Transcriptome.</title>
        <authorList>
            <person name="Meera S.P."/>
            <person name="Sreeshan A."/>
            <person name="Augustine A."/>
        </authorList>
    </citation>
    <scope>NUCLEOTIDE SEQUENCE</scope>
    <source>
        <tissue evidence="1">Leaf</tissue>
    </source>
</reference>
<evidence type="ECO:0000313" key="1">
    <source>
        <dbReference type="EMBL" id="MBX00883.1"/>
    </source>
</evidence>
<proteinExistence type="predicted"/>
<dbReference type="AlphaFoldDB" id="A0A2P2K5D3"/>
<accession>A0A2P2K5D3</accession>
<protein>
    <submittedName>
        <fullName evidence="1">Uncharacterized protein</fullName>
    </submittedName>
</protein>